<dbReference type="FunFam" id="3.40.47.10:FF:000029">
    <property type="entry name" value="3-oxoacyl-[acyl-carrier-protein] synthase 1"/>
    <property type="match status" value="1"/>
</dbReference>
<evidence type="ECO:0000313" key="9">
    <source>
        <dbReference type="EMBL" id="AZG43582.1"/>
    </source>
</evidence>
<gene>
    <name evidence="9" type="primary">kasA</name>
    <name evidence="9" type="ORF">D7316_00150</name>
</gene>
<keyword evidence="4 7" id="KW-0808">Transferase</keyword>
<keyword evidence="10" id="KW-1185">Reference proteome</keyword>
<evidence type="ECO:0000256" key="4">
    <source>
        <dbReference type="ARBA" id="ARBA00022679"/>
    </source>
</evidence>
<evidence type="ECO:0000313" key="10">
    <source>
        <dbReference type="Proteomes" id="UP000271469"/>
    </source>
</evidence>
<name>A0A3G8JGD9_9ACTN</name>
<dbReference type="InterPro" id="IPR016039">
    <property type="entry name" value="Thiolase-like"/>
</dbReference>
<dbReference type="GO" id="GO:0030497">
    <property type="term" value="P:fatty acid elongation"/>
    <property type="evidence" value="ECO:0007669"/>
    <property type="project" value="UniProtKB-ARBA"/>
</dbReference>
<protein>
    <submittedName>
        <fullName evidence="9">3-oxoacyl-[acyl-carrier-protein] synthase 1</fullName>
        <ecNumber evidence="9">2.3.1.41</ecNumber>
    </submittedName>
</protein>
<evidence type="ECO:0000256" key="3">
    <source>
        <dbReference type="ARBA" id="ARBA00022516"/>
    </source>
</evidence>
<dbReference type="KEGG" id="gom:D7316_00150"/>
<comment type="similarity">
    <text evidence="2 7">Belongs to the thiolase-like superfamily. Beta-ketoacyl-ACP synthases family.</text>
</comment>
<comment type="pathway">
    <text evidence="1">Lipid metabolism; mycolic acid biosynthesis.</text>
</comment>
<evidence type="ECO:0000259" key="8">
    <source>
        <dbReference type="PROSITE" id="PS52004"/>
    </source>
</evidence>
<dbReference type="GO" id="GO:0004315">
    <property type="term" value="F:3-oxoacyl-[acyl-carrier-protein] synthase activity"/>
    <property type="evidence" value="ECO:0007669"/>
    <property type="project" value="UniProtKB-EC"/>
</dbReference>
<accession>A0A3G8JGD9</accession>
<reference evidence="9 10" key="1">
    <citation type="submission" date="2018-11" db="EMBL/GenBank/DDBJ databases">
        <title>Gordonia insulae sp. nov., isolated from an island soil.</title>
        <authorList>
            <person name="Kim Y.S."/>
            <person name="Kim S.B."/>
        </authorList>
    </citation>
    <scope>NUCLEOTIDE SEQUENCE [LARGE SCALE GENOMIC DNA]</scope>
    <source>
        <strain evidence="9 10">MMS17-SY073</strain>
    </source>
</reference>
<dbReference type="PANTHER" id="PTHR11712:SF336">
    <property type="entry name" value="3-OXOACYL-[ACYL-CARRIER-PROTEIN] SYNTHASE, MITOCHONDRIAL"/>
    <property type="match status" value="1"/>
</dbReference>
<dbReference type="FunFam" id="3.40.47.10:FF:000018">
    <property type="entry name" value="3-oxoacyl-[acyl-carrier-protein] synthase 2"/>
    <property type="match status" value="1"/>
</dbReference>
<evidence type="ECO:0000256" key="5">
    <source>
        <dbReference type="ARBA" id="ARBA00023160"/>
    </source>
</evidence>
<organism evidence="9 10">
    <name type="scientific">Gordonia insulae</name>
    <dbReference type="NCBI Taxonomy" id="2420509"/>
    <lineage>
        <taxon>Bacteria</taxon>
        <taxon>Bacillati</taxon>
        <taxon>Actinomycetota</taxon>
        <taxon>Actinomycetes</taxon>
        <taxon>Mycobacteriales</taxon>
        <taxon>Gordoniaceae</taxon>
        <taxon>Gordonia</taxon>
    </lineage>
</organism>
<dbReference type="UniPathway" id="UPA00915"/>
<dbReference type="NCBIfam" id="NF005916">
    <property type="entry name" value="PRK07910.1"/>
    <property type="match status" value="1"/>
</dbReference>
<feature type="domain" description="Ketosynthase family 3 (KS3)" evidence="8">
    <location>
        <begin position="16"/>
        <end position="422"/>
    </location>
</feature>
<dbReference type="GO" id="GO:0005829">
    <property type="term" value="C:cytosol"/>
    <property type="evidence" value="ECO:0007669"/>
    <property type="project" value="TreeGrafter"/>
</dbReference>
<dbReference type="Pfam" id="PF02801">
    <property type="entry name" value="Ketoacyl-synt_C"/>
    <property type="match status" value="1"/>
</dbReference>
<proteinExistence type="inferred from homology"/>
<dbReference type="EC" id="2.3.1.41" evidence="9"/>
<keyword evidence="6 9" id="KW-0012">Acyltransferase</keyword>
<dbReference type="CDD" id="cd00834">
    <property type="entry name" value="KAS_I_II"/>
    <property type="match status" value="1"/>
</dbReference>
<evidence type="ECO:0000256" key="6">
    <source>
        <dbReference type="ARBA" id="ARBA00023315"/>
    </source>
</evidence>
<dbReference type="Gene3D" id="3.40.47.10">
    <property type="match status" value="2"/>
</dbReference>
<keyword evidence="5" id="KW-0443">Lipid metabolism</keyword>
<evidence type="ECO:0000256" key="2">
    <source>
        <dbReference type="ARBA" id="ARBA00008467"/>
    </source>
</evidence>
<dbReference type="InterPro" id="IPR020841">
    <property type="entry name" value="PKS_Beta-ketoAc_synthase_dom"/>
</dbReference>
<dbReference type="Proteomes" id="UP000271469">
    <property type="component" value="Chromosome"/>
</dbReference>
<dbReference type="InterPro" id="IPR014031">
    <property type="entry name" value="Ketoacyl_synth_C"/>
</dbReference>
<keyword evidence="5" id="KW-0276">Fatty acid metabolism</keyword>
<keyword evidence="5" id="KW-0275">Fatty acid biosynthesis</keyword>
<dbReference type="Pfam" id="PF00109">
    <property type="entry name" value="ketoacyl-synt"/>
    <property type="match status" value="1"/>
</dbReference>
<keyword evidence="3" id="KW-0444">Lipid biosynthesis</keyword>
<sequence length="423" mass="44145">MSSPSLREYSTLGGNFPSVVVTSMVATTSLGEDLDTTWKKLLAGESGIRELTDDFVTKYGDLPCRIGGRLVKDPAEEVTRVEARRMAYVERIAHVMSKRLWAQAGEPEVDPDRLAVVLGTGQGGGDAMVDAVKAIESSGNYRKVSPLAVSMAMPNGPAAVTGLNIGARAGVITPVSACSSGAEAIAHAWRHIVMGDADMVVTGGVEGHIDAIPIAAFSMMRAMSTRNDDPAGASRPFDKDRDGFVFGEGAAMMIIEREEHARARGAHIHARLLGAGITSDGFHLVAPDPSGQGNARAMTRAIQTAGLTKADITHINAHATSTPIGDTAEAAGIAAAIGQHAAVYAPKSALGHSIGAVGALESVLTIKSVEEGVIPPTLNLENQDPECDVDVVHGEARYGQIDYALNNSFGFGGHNVALAFGRY</sequence>
<dbReference type="InterPro" id="IPR000794">
    <property type="entry name" value="Beta-ketoacyl_synthase"/>
</dbReference>
<dbReference type="InterPro" id="IPR014030">
    <property type="entry name" value="Ketoacyl_synth_N"/>
</dbReference>
<dbReference type="AlphaFoldDB" id="A0A3G8JGD9"/>
<evidence type="ECO:0000256" key="1">
    <source>
        <dbReference type="ARBA" id="ARBA00004796"/>
    </source>
</evidence>
<dbReference type="EMBL" id="CP033972">
    <property type="protein sequence ID" value="AZG43582.1"/>
    <property type="molecule type" value="Genomic_DNA"/>
</dbReference>
<dbReference type="OrthoDB" id="9808669at2"/>
<dbReference type="SMART" id="SM00825">
    <property type="entry name" value="PKS_KS"/>
    <property type="match status" value="1"/>
</dbReference>
<dbReference type="PROSITE" id="PS52004">
    <property type="entry name" value="KS3_2"/>
    <property type="match status" value="1"/>
</dbReference>
<dbReference type="RefSeq" id="WP_124706602.1">
    <property type="nucleotide sequence ID" value="NZ_CP033972.1"/>
</dbReference>
<dbReference type="NCBIfam" id="NF005589">
    <property type="entry name" value="PRK07314.1"/>
    <property type="match status" value="1"/>
</dbReference>
<dbReference type="PANTHER" id="PTHR11712">
    <property type="entry name" value="POLYKETIDE SYNTHASE-RELATED"/>
    <property type="match status" value="1"/>
</dbReference>
<evidence type="ECO:0000256" key="7">
    <source>
        <dbReference type="RuleBase" id="RU003694"/>
    </source>
</evidence>
<dbReference type="SUPFAM" id="SSF53901">
    <property type="entry name" value="Thiolase-like"/>
    <property type="match status" value="2"/>
</dbReference>